<sequence length="484" mass="55212">MANEMFNRINFVYILLGFILSSFLWILWAPINRNHNFYSPTQANDKEKLRIMDIGDSRKEKGIENNDLSLQNKDGYIHQGKTKGKLMEKNNLTIGNKNSEEVDTYLNNMSGAKNEQKNKTSLHNAILMYIDRGDHHVIQFTLFLYASWKYVMSHKSLKGNVTIDNAASLPDIIFDLIVYCHPETCKLLPLDCIPLGKDTILEAVPRCWYTPSKSLQSQPGYPSDYGYLNTFSFLLDDNFSQIANRYDRILRTDTDVFISPAILGWLGKYPLITGQGGYGVPFSIIRLRKIAAKLGLHHQHISDIGSTWYAEPGIFQKVAILALNLSVHFYNHEFNKSLPGLEGIFDTGDDGVWPNWWRQVSTMYGSELAINHLIANLTEDHKAAGYMDMASTDGVTSVMGAPHIHCWHSDIEFNKFAFTDKILQFIKTDVRQLWILNDTKLYRDDMDVSGMSIRQYVTYIAWNGVLKYLPQIVGPMAQANIIVQ</sequence>
<evidence type="ECO:0000259" key="1">
    <source>
        <dbReference type="Pfam" id="PF23741"/>
    </source>
</evidence>
<organism evidence="2 3">
    <name type="scientific">Owenia fusiformis</name>
    <name type="common">Polychaete worm</name>
    <dbReference type="NCBI Taxonomy" id="6347"/>
    <lineage>
        <taxon>Eukaryota</taxon>
        <taxon>Metazoa</taxon>
        <taxon>Spiralia</taxon>
        <taxon>Lophotrochozoa</taxon>
        <taxon>Annelida</taxon>
        <taxon>Polychaeta</taxon>
        <taxon>Sedentaria</taxon>
        <taxon>Canalipalpata</taxon>
        <taxon>Sabellida</taxon>
        <taxon>Oweniida</taxon>
        <taxon>Oweniidae</taxon>
        <taxon>Owenia</taxon>
    </lineage>
</organism>
<dbReference type="Pfam" id="PF23741">
    <property type="entry name" value="DUF7164"/>
    <property type="match status" value="1"/>
</dbReference>
<reference evidence="2" key="1">
    <citation type="submission" date="2022-03" db="EMBL/GenBank/DDBJ databases">
        <authorList>
            <person name="Martin C."/>
        </authorList>
    </citation>
    <scope>NUCLEOTIDE SEQUENCE</scope>
</reference>
<feature type="domain" description="DUF7164" evidence="1">
    <location>
        <begin position="119"/>
        <end position="472"/>
    </location>
</feature>
<evidence type="ECO:0000313" key="2">
    <source>
        <dbReference type="EMBL" id="CAH1787877.1"/>
    </source>
</evidence>
<comment type="caution">
    <text evidence="2">The sequence shown here is derived from an EMBL/GenBank/DDBJ whole genome shotgun (WGS) entry which is preliminary data.</text>
</comment>
<protein>
    <recommendedName>
        <fullName evidence="1">DUF7164 domain-containing protein</fullName>
    </recommendedName>
</protein>
<gene>
    <name evidence="2" type="ORF">OFUS_LOCUS13505</name>
</gene>
<dbReference type="AlphaFoldDB" id="A0A8J1V0D7"/>
<proteinExistence type="predicted"/>
<dbReference type="InterPro" id="IPR055588">
    <property type="entry name" value="DUF7164"/>
</dbReference>
<accession>A0A8J1V0D7</accession>
<dbReference type="OrthoDB" id="330499at2759"/>
<name>A0A8J1V0D7_OWEFU</name>
<keyword evidence="3" id="KW-1185">Reference proteome</keyword>
<dbReference type="Proteomes" id="UP000749559">
    <property type="component" value="Unassembled WGS sequence"/>
</dbReference>
<evidence type="ECO:0000313" key="3">
    <source>
        <dbReference type="Proteomes" id="UP000749559"/>
    </source>
</evidence>
<dbReference type="EMBL" id="CAIIXF020000006">
    <property type="protein sequence ID" value="CAH1787877.1"/>
    <property type="molecule type" value="Genomic_DNA"/>
</dbReference>